<comment type="caution">
    <text evidence="2">The sequence shown here is derived from an EMBL/GenBank/DDBJ whole genome shotgun (WGS) entry which is preliminary data.</text>
</comment>
<protein>
    <submittedName>
        <fullName evidence="2">Uncharacterized protein</fullName>
    </submittedName>
</protein>
<accession>A0A8J2HW58</accession>
<feature type="compositionally biased region" description="Polar residues" evidence="1">
    <location>
        <begin position="267"/>
        <end position="280"/>
    </location>
</feature>
<feature type="region of interest" description="Disordered" evidence="1">
    <location>
        <begin position="267"/>
        <end position="406"/>
    </location>
</feature>
<feature type="compositionally biased region" description="Basic and acidic residues" evidence="1">
    <location>
        <begin position="361"/>
        <end position="371"/>
    </location>
</feature>
<evidence type="ECO:0000313" key="3">
    <source>
        <dbReference type="Proteomes" id="UP000676310"/>
    </source>
</evidence>
<organism evidence="2 3">
    <name type="scientific">Alternaria atra</name>
    <dbReference type="NCBI Taxonomy" id="119953"/>
    <lineage>
        <taxon>Eukaryota</taxon>
        <taxon>Fungi</taxon>
        <taxon>Dikarya</taxon>
        <taxon>Ascomycota</taxon>
        <taxon>Pezizomycotina</taxon>
        <taxon>Dothideomycetes</taxon>
        <taxon>Pleosporomycetidae</taxon>
        <taxon>Pleosporales</taxon>
        <taxon>Pleosporineae</taxon>
        <taxon>Pleosporaceae</taxon>
        <taxon>Alternaria</taxon>
        <taxon>Alternaria sect. Ulocladioides</taxon>
    </lineage>
</organism>
<dbReference type="GeneID" id="67013112"/>
<dbReference type="AlphaFoldDB" id="A0A8J2HW58"/>
<reference evidence="2" key="1">
    <citation type="submission" date="2021-05" db="EMBL/GenBank/DDBJ databases">
        <authorList>
            <person name="Stam R."/>
        </authorList>
    </citation>
    <scope>NUCLEOTIDE SEQUENCE</scope>
    <source>
        <strain evidence="2">CS162</strain>
    </source>
</reference>
<gene>
    <name evidence="2" type="ORF">ALTATR162_LOCUS1744</name>
</gene>
<evidence type="ECO:0000313" key="2">
    <source>
        <dbReference type="EMBL" id="CAG5145644.1"/>
    </source>
</evidence>
<dbReference type="Proteomes" id="UP000676310">
    <property type="component" value="Unassembled WGS sequence"/>
</dbReference>
<dbReference type="EMBL" id="CAJRGZ010000015">
    <property type="protein sequence ID" value="CAG5145644.1"/>
    <property type="molecule type" value="Genomic_DNA"/>
</dbReference>
<feature type="region of interest" description="Disordered" evidence="1">
    <location>
        <begin position="554"/>
        <end position="581"/>
    </location>
</feature>
<keyword evidence="3" id="KW-1185">Reference proteome</keyword>
<dbReference type="RefSeq" id="XP_043165277.1">
    <property type="nucleotide sequence ID" value="XM_043309342.1"/>
</dbReference>
<dbReference type="OrthoDB" id="3786931at2759"/>
<sequence>MHRNYKDRSQHFTMRSFLHKMETRRLHNSDMKRLVRILRNVPASKEEHYEHKETLYREHTKAAIQRLPSRLHSSRLSFGPTNLCSIHKCLNQNLLNDIWGWIRHELDGAIGKFLYPLVMSHGLLTADQKSQVRKLEPVLQMWQTSFNVEASAPPGHEPIQCGSKWHYQQNQCPACMMARIGSDEDVLFALFVGMIGRFNTKTFTTLDALCSVAGWDSMKSKRLRFVRYWVRKTGGDATLLRAGDLGLELKRLRVQWKREQRRQLRSLSHVKSQRISNHPTLEQRPSKATGPIHRRPLGRTAMISTADSQRSHELAVPKLFNPKLGPNPRPPDIKRLSPAENLGFELPSMRERTYTIPDDQQDIHPALRERPVSVLVRSPTNASKRSNESRGSDASDDTINPDDSMSVIAPCPDLLHPAPAQISRRPLLIPRSVNTHHRADSVLDTAPSMMSQASTKLYAPSIATTRTIASCNGGPSSRANYVDPLDNPIYNYIETQEERIEKYRRLLATRPDSDPFSEYEYNAMALPKPQRQSMYSAFGDAAFDVARWDSIDEQVTEDEIEDWEKDEPDEDDETVHEVEVDGDVRLDKRKYRRNSDASVRSDNTY</sequence>
<proteinExistence type="predicted"/>
<name>A0A8J2HW58_9PLEO</name>
<evidence type="ECO:0000256" key="1">
    <source>
        <dbReference type="SAM" id="MobiDB-lite"/>
    </source>
</evidence>
<feature type="compositionally biased region" description="Acidic residues" evidence="1">
    <location>
        <begin position="554"/>
        <end position="574"/>
    </location>
</feature>